<sequence>MGLFTQLPTGLAEVDVIVAGGGTAGCVVASRLSEADPDLSILVLEGGPNNTGPTIGIPALFHANLDPATKTNLFYPANKSDNIGGRVLHVPSGGLLGGGSSTNLMMYSRGQRSDYDSWKTPGWSADEFLPFMKKLETYHGPGDRELHGYDGPIHVSRGTYNSTITEDQFIAAAEALGRHETKDLQSMDAINATERALHYISPDGKRQDAASCYLHPLLEGGKNPNLTVVLESQVIRILLDDDKTATGVEFITNPAFQPGEHHSQVVKARKLVVLSCGALGTPAVLERSGLGCPKVLEKAGITLSVDLPGVGHEYEDHHLLTYPYKTSLGPEETLDPIAQGRIDFGDLIKNQDPRLGWNGMDIAAKIRPTDDEVASLGPEFQEAWDSEFKTHPDRPLVILSGIGAFAGDPRSVEPGQYFSVTCFTPYPFSRGHVHVTGPDVSDPLDFDTGFFSNPLDIKKHIWAYKTQREIVRRMKVYRGEVAAGHPPFPAHSSARCITLDAELHGDIKNIEYSAEDDTILEQWLRENVNTTWHSLGTAKMRPLDQNGVVDGSLSVYKTKKLKIADLSIVPSNVAANTNNTALAIGEKAADILIKELGIEVA</sequence>
<feature type="binding site" evidence="2">
    <location>
        <begin position="532"/>
        <end position="533"/>
    </location>
    <ligand>
        <name>FAD</name>
        <dbReference type="ChEBI" id="CHEBI:57692"/>
    </ligand>
</feature>
<dbReference type="SUPFAM" id="SSF54373">
    <property type="entry name" value="FAD-linked reductases, C-terminal domain"/>
    <property type="match status" value="1"/>
</dbReference>
<dbReference type="Pfam" id="PF05199">
    <property type="entry name" value="GMC_oxred_C"/>
    <property type="match status" value="1"/>
</dbReference>
<dbReference type="SUPFAM" id="SSF51905">
    <property type="entry name" value="FAD/NAD(P)-binding domain"/>
    <property type="match status" value="1"/>
</dbReference>
<accession>A0A8K0WJD7</accession>
<feature type="binding site" evidence="2">
    <location>
        <position position="234"/>
    </location>
    <ligand>
        <name>FAD</name>
        <dbReference type="ChEBI" id="CHEBI:57692"/>
    </ligand>
</feature>
<evidence type="ECO:0000256" key="2">
    <source>
        <dbReference type="PIRSR" id="PIRSR000137-2"/>
    </source>
</evidence>
<comment type="similarity">
    <text evidence="1">Belongs to the GMC oxidoreductase family.</text>
</comment>
<dbReference type="GO" id="GO:0050660">
    <property type="term" value="F:flavin adenine dinucleotide binding"/>
    <property type="evidence" value="ECO:0007669"/>
    <property type="project" value="InterPro"/>
</dbReference>
<dbReference type="InterPro" id="IPR000172">
    <property type="entry name" value="GMC_OxRdtase_N"/>
</dbReference>
<dbReference type="PANTHER" id="PTHR11552:SF78">
    <property type="entry name" value="GLUCOSE-METHANOL-CHOLINE OXIDOREDUCTASE N-TERMINAL DOMAIN-CONTAINING PROTEIN"/>
    <property type="match status" value="1"/>
</dbReference>
<dbReference type="Gene3D" id="3.50.50.60">
    <property type="entry name" value="FAD/NAD(P)-binding domain"/>
    <property type="match status" value="1"/>
</dbReference>
<reference evidence="4" key="1">
    <citation type="journal article" date="2021" name="Nat. Commun.">
        <title>Genetic determinants of endophytism in the Arabidopsis root mycobiome.</title>
        <authorList>
            <person name="Mesny F."/>
            <person name="Miyauchi S."/>
            <person name="Thiergart T."/>
            <person name="Pickel B."/>
            <person name="Atanasova L."/>
            <person name="Karlsson M."/>
            <person name="Huettel B."/>
            <person name="Barry K.W."/>
            <person name="Haridas S."/>
            <person name="Chen C."/>
            <person name="Bauer D."/>
            <person name="Andreopoulos W."/>
            <person name="Pangilinan J."/>
            <person name="LaButti K."/>
            <person name="Riley R."/>
            <person name="Lipzen A."/>
            <person name="Clum A."/>
            <person name="Drula E."/>
            <person name="Henrissat B."/>
            <person name="Kohler A."/>
            <person name="Grigoriev I.V."/>
            <person name="Martin F.M."/>
            <person name="Hacquard S."/>
        </authorList>
    </citation>
    <scope>NUCLEOTIDE SEQUENCE</scope>
    <source>
        <strain evidence="4">MPI-CAGE-CH-0235</strain>
    </source>
</reference>
<dbReference type="PIRSF" id="PIRSF000137">
    <property type="entry name" value="Alcohol_oxidase"/>
    <property type="match status" value="1"/>
</dbReference>
<dbReference type="PROSITE" id="PS00624">
    <property type="entry name" value="GMC_OXRED_2"/>
    <property type="match status" value="1"/>
</dbReference>
<keyword evidence="2" id="KW-0274">FAD</keyword>
<dbReference type="PANTHER" id="PTHR11552">
    <property type="entry name" value="GLUCOSE-METHANOL-CHOLINE GMC OXIDOREDUCTASE"/>
    <property type="match status" value="1"/>
</dbReference>
<comment type="cofactor">
    <cofactor evidence="2">
        <name>FAD</name>
        <dbReference type="ChEBI" id="CHEBI:57692"/>
    </cofactor>
</comment>
<dbReference type="InterPro" id="IPR036188">
    <property type="entry name" value="FAD/NAD-bd_sf"/>
</dbReference>
<comment type="caution">
    <text evidence="4">The sequence shown here is derived from an EMBL/GenBank/DDBJ whole genome shotgun (WGS) entry which is preliminary data.</text>
</comment>
<dbReference type="AlphaFoldDB" id="A0A8K0WJD7"/>
<dbReference type="OrthoDB" id="269227at2759"/>
<keyword evidence="2" id="KW-0285">Flavoprotein</keyword>
<gene>
    <name evidence="4" type="ORF">B0I35DRAFT_365116</name>
</gene>
<evidence type="ECO:0000313" key="5">
    <source>
        <dbReference type="Proteomes" id="UP000813444"/>
    </source>
</evidence>
<protein>
    <submittedName>
        <fullName evidence="4">Glucose dehydrogenase</fullName>
    </submittedName>
</protein>
<dbReference type="InterPro" id="IPR007867">
    <property type="entry name" value="GMC_OxRtase_C"/>
</dbReference>
<keyword evidence="5" id="KW-1185">Reference proteome</keyword>
<dbReference type="Gene3D" id="3.30.560.10">
    <property type="entry name" value="Glucose Oxidase, domain 3"/>
    <property type="match status" value="1"/>
</dbReference>
<proteinExistence type="inferred from homology"/>
<name>A0A8K0WJD7_9HYPO</name>
<evidence type="ECO:0000256" key="1">
    <source>
        <dbReference type="ARBA" id="ARBA00010790"/>
    </source>
</evidence>
<evidence type="ECO:0000259" key="3">
    <source>
        <dbReference type="PROSITE" id="PS00624"/>
    </source>
</evidence>
<dbReference type="Pfam" id="PF00732">
    <property type="entry name" value="GMC_oxred_N"/>
    <property type="match status" value="1"/>
</dbReference>
<dbReference type="GO" id="GO:0016614">
    <property type="term" value="F:oxidoreductase activity, acting on CH-OH group of donors"/>
    <property type="evidence" value="ECO:0007669"/>
    <property type="project" value="InterPro"/>
</dbReference>
<dbReference type="InterPro" id="IPR012132">
    <property type="entry name" value="GMC_OxRdtase"/>
</dbReference>
<dbReference type="Proteomes" id="UP000813444">
    <property type="component" value="Unassembled WGS sequence"/>
</dbReference>
<evidence type="ECO:0000313" key="4">
    <source>
        <dbReference type="EMBL" id="KAH7303330.1"/>
    </source>
</evidence>
<feature type="domain" description="Glucose-methanol-choline oxidoreductase N-terminal" evidence="3">
    <location>
        <begin position="277"/>
        <end position="291"/>
    </location>
</feature>
<dbReference type="EMBL" id="JAGPNK010000036">
    <property type="protein sequence ID" value="KAH7303330.1"/>
    <property type="molecule type" value="Genomic_DNA"/>
</dbReference>
<organism evidence="4 5">
    <name type="scientific">Stachybotrys elegans</name>
    <dbReference type="NCBI Taxonomy" id="80388"/>
    <lineage>
        <taxon>Eukaryota</taxon>
        <taxon>Fungi</taxon>
        <taxon>Dikarya</taxon>
        <taxon>Ascomycota</taxon>
        <taxon>Pezizomycotina</taxon>
        <taxon>Sordariomycetes</taxon>
        <taxon>Hypocreomycetidae</taxon>
        <taxon>Hypocreales</taxon>
        <taxon>Stachybotryaceae</taxon>
        <taxon>Stachybotrys</taxon>
    </lineage>
</organism>